<dbReference type="InterPro" id="IPR036322">
    <property type="entry name" value="WD40_repeat_dom_sf"/>
</dbReference>
<comment type="pathway">
    <text evidence="3">tRNA modification; 5-methoxycarbonylmethyl-2-thiouridine-tRNA biosynthesis.</text>
</comment>
<name>A0A1D2A3F7_AUXPR</name>
<dbReference type="GO" id="GO:0005634">
    <property type="term" value="C:nucleus"/>
    <property type="evidence" value="ECO:0007669"/>
    <property type="project" value="UniProtKB-SubCell"/>
</dbReference>
<gene>
    <name evidence="12" type="ORF">g.11284</name>
</gene>
<dbReference type="AlphaFoldDB" id="A0A1D2A3F7"/>
<dbReference type="SUPFAM" id="SSF101908">
    <property type="entry name" value="Putative isomerase YbhE"/>
    <property type="match status" value="1"/>
</dbReference>
<dbReference type="PANTHER" id="PTHR44111">
    <property type="entry name" value="ELONGATOR COMPLEX PROTEIN 2"/>
    <property type="match status" value="1"/>
</dbReference>
<dbReference type="GO" id="GO:0002098">
    <property type="term" value="P:tRNA wobble uridine modification"/>
    <property type="evidence" value="ECO:0007669"/>
    <property type="project" value="InterPro"/>
</dbReference>
<feature type="repeat" description="WD" evidence="11">
    <location>
        <begin position="813"/>
        <end position="853"/>
    </location>
</feature>
<dbReference type="InterPro" id="IPR015943">
    <property type="entry name" value="WD40/YVTN_repeat-like_dom_sf"/>
</dbReference>
<dbReference type="PANTHER" id="PTHR44111:SF1">
    <property type="entry name" value="ELONGATOR COMPLEX PROTEIN 2"/>
    <property type="match status" value="1"/>
</dbReference>
<evidence type="ECO:0000256" key="4">
    <source>
        <dbReference type="ARBA" id="ARBA00005881"/>
    </source>
</evidence>
<evidence type="ECO:0000256" key="2">
    <source>
        <dbReference type="ARBA" id="ARBA00004496"/>
    </source>
</evidence>
<dbReference type="EMBL" id="GDKF01004944">
    <property type="protein sequence ID" value="JAT73678.1"/>
    <property type="molecule type" value="Transcribed_RNA"/>
</dbReference>
<dbReference type="InterPro" id="IPR020472">
    <property type="entry name" value="WD40_PAC1"/>
</dbReference>
<dbReference type="PROSITE" id="PS50294">
    <property type="entry name" value="WD_REPEATS_REGION"/>
    <property type="match status" value="5"/>
</dbReference>
<evidence type="ECO:0000313" key="12">
    <source>
        <dbReference type="EMBL" id="JAT73678.1"/>
    </source>
</evidence>
<dbReference type="SMART" id="SM00320">
    <property type="entry name" value="WD40"/>
    <property type="match status" value="11"/>
</dbReference>
<proteinExistence type="inferred from homology"/>
<sequence>MEVHIEQEHHAAGCNRASQALAWGRSGLIAYAAQHTILVYDPQAQRVVTSLLGHTGEVRCLVWLPTPGQSLLASGSCDGTIRLWSLHENSPLELAVLPAATTPVSSLAALLLPAEDRLLLCASSGGAGVAHWSLMLQNGALVEVQAPAQPSTLHAGQPIVHSVALTHGPASAGDSALLAVGGVDCSVSLYVRGPGGDFLPGPRLKGHADWVRGLAWTHAPGRLLLASASQDRYIRVWSLAAPGSAPAAAPGNEPEAEALLTRFAPRPRLALSGTESLEVMLEALLVGHEDWVQSVAWQPAGDEGRAPCLLSASMDRTLMLWQPDPSGLWMSAAALGDAGANHLGYYTGVWSPCGSAAAAHGYTGSLHVWRRDGQAPGAEGPWHPVPAPTGHVAAVVDAAWAGDCLLTVSEDQTARCWARCVGVENGDGAARGGTREAMAGGHRWREVARPQVHGHDFSGLAVVPEAAAEASTSGEVAGGSSRAPPCYASCSEEKVVRVFTAPRTFTATLAALTGRGSGAGAEAEASLDAGPEQALGAALPALGLSNKAVWEEGAAAGADEAGEGRGGRAAAGAASYADGPDCAPNAAPRALTAPPLEEQLAQSTLWPEVRKLYGHGNEVACLAGDPAGRYLASAGLAAGDAATAAIWLWDARARWAPAGQLEAHTLTVTRLAFSPRGDLLASVSRDRTLALWRRRPLHGDGGEGCAPPFTLVARVKAASRLLFDVSWAPDEATLATGSRDGIVALWRAAPGSSEALTKSLELRRGSAVRALAFCPGELAQGSFLLALGHEDGTLCVLRFRAQSGNALEVVWQRATHAGPVRRLAWRRDDGEEGSFLLASCSSDGSVRIWHVAG</sequence>
<dbReference type="SUPFAM" id="SSF50978">
    <property type="entry name" value="WD40 repeat-like"/>
    <property type="match status" value="1"/>
</dbReference>
<feature type="repeat" description="WD" evidence="11">
    <location>
        <begin position="204"/>
        <end position="239"/>
    </location>
</feature>
<keyword evidence="6" id="KW-0963">Cytoplasm</keyword>
<keyword evidence="8" id="KW-0819">tRNA processing</keyword>
<dbReference type="PRINTS" id="PR00320">
    <property type="entry name" value="GPROTEINBRPT"/>
</dbReference>
<dbReference type="InterPro" id="IPR037289">
    <property type="entry name" value="Elp2"/>
</dbReference>
<protein>
    <recommendedName>
        <fullName evidence="5">Elongator complex protein 2</fullName>
    </recommendedName>
</protein>
<dbReference type="Gene3D" id="2.130.10.10">
    <property type="entry name" value="YVTN repeat-like/Quinoprotein amine dehydrogenase"/>
    <property type="match status" value="4"/>
</dbReference>
<evidence type="ECO:0000256" key="9">
    <source>
        <dbReference type="ARBA" id="ARBA00022737"/>
    </source>
</evidence>
<evidence type="ECO:0000256" key="5">
    <source>
        <dbReference type="ARBA" id="ARBA00020267"/>
    </source>
</evidence>
<feature type="repeat" description="WD" evidence="11">
    <location>
        <begin position="661"/>
        <end position="692"/>
    </location>
</feature>
<dbReference type="GO" id="GO:0033588">
    <property type="term" value="C:elongator holoenzyme complex"/>
    <property type="evidence" value="ECO:0007669"/>
    <property type="project" value="InterPro"/>
</dbReference>
<keyword evidence="7 11" id="KW-0853">WD repeat</keyword>
<accession>A0A1D2A3F7</accession>
<evidence type="ECO:0000256" key="8">
    <source>
        <dbReference type="ARBA" id="ARBA00022694"/>
    </source>
</evidence>
<feature type="repeat" description="WD" evidence="11">
    <location>
        <begin position="285"/>
        <end position="322"/>
    </location>
</feature>
<keyword evidence="10" id="KW-0539">Nucleus</keyword>
<organism evidence="12">
    <name type="scientific">Auxenochlorella protothecoides</name>
    <name type="common">Green microalga</name>
    <name type="synonym">Chlorella protothecoides</name>
    <dbReference type="NCBI Taxonomy" id="3075"/>
    <lineage>
        <taxon>Eukaryota</taxon>
        <taxon>Viridiplantae</taxon>
        <taxon>Chlorophyta</taxon>
        <taxon>core chlorophytes</taxon>
        <taxon>Trebouxiophyceae</taxon>
        <taxon>Chlorellales</taxon>
        <taxon>Chlorellaceae</taxon>
        <taxon>Auxenochlorella</taxon>
    </lineage>
</organism>
<evidence type="ECO:0000256" key="1">
    <source>
        <dbReference type="ARBA" id="ARBA00004123"/>
    </source>
</evidence>
<feature type="repeat" description="WD" evidence="11">
    <location>
        <begin position="51"/>
        <end position="94"/>
    </location>
</feature>
<keyword evidence="9" id="KW-0677">Repeat</keyword>
<dbReference type="InterPro" id="IPR001680">
    <property type="entry name" value="WD40_rpt"/>
</dbReference>
<evidence type="ECO:0000256" key="3">
    <source>
        <dbReference type="ARBA" id="ARBA00005043"/>
    </source>
</evidence>
<dbReference type="Pfam" id="PF00400">
    <property type="entry name" value="WD40"/>
    <property type="match status" value="7"/>
</dbReference>
<evidence type="ECO:0000256" key="6">
    <source>
        <dbReference type="ARBA" id="ARBA00022490"/>
    </source>
</evidence>
<evidence type="ECO:0000256" key="7">
    <source>
        <dbReference type="ARBA" id="ARBA00022574"/>
    </source>
</evidence>
<evidence type="ECO:0000256" key="10">
    <source>
        <dbReference type="ARBA" id="ARBA00023242"/>
    </source>
</evidence>
<comment type="subcellular location">
    <subcellularLocation>
        <location evidence="2">Cytoplasm</location>
    </subcellularLocation>
    <subcellularLocation>
        <location evidence="1">Nucleus</location>
    </subcellularLocation>
</comment>
<comment type="similarity">
    <text evidence="4">Belongs to the WD repeat ELP2 family.</text>
</comment>
<reference evidence="12" key="1">
    <citation type="submission" date="2015-08" db="EMBL/GenBank/DDBJ databases">
        <authorList>
            <person name="Babu N.S."/>
            <person name="Beckwith C.J."/>
            <person name="Beseler K.G."/>
            <person name="Brison A."/>
            <person name="Carone J.V."/>
            <person name="Caskin T.P."/>
            <person name="Diamond M."/>
            <person name="Durham M.E."/>
            <person name="Foxe J.M."/>
            <person name="Go M."/>
            <person name="Henderson B.A."/>
            <person name="Jones I.B."/>
            <person name="McGettigan J.A."/>
            <person name="Micheletti S.J."/>
            <person name="Nasrallah M.E."/>
            <person name="Ortiz D."/>
            <person name="Piller C.R."/>
            <person name="Privatt S.R."/>
            <person name="Schneider S.L."/>
            <person name="Sharp S."/>
            <person name="Smith T.C."/>
            <person name="Stanton J.D."/>
            <person name="Ullery H.E."/>
            <person name="Wilson R.J."/>
            <person name="Serrano M.G."/>
            <person name="Buck G."/>
            <person name="Lee V."/>
            <person name="Wang Y."/>
            <person name="Carvalho R."/>
            <person name="Voegtly L."/>
            <person name="Shi R."/>
            <person name="Duckworth R."/>
            <person name="Johnson A."/>
            <person name="Loviza R."/>
            <person name="Walstead R."/>
            <person name="Shah Z."/>
            <person name="Kiflezghi M."/>
            <person name="Wade K."/>
            <person name="Ball S.L."/>
            <person name="Bradley K.W."/>
            <person name="Asai D.J."/>
            <person name="Bowman C.A."/>
            <person name="Russell D.A."/>
            <person name="Pope W.H."/>
            <person name="Jacobs-Sera D."/>
            <person name="Hendrix R.W."/>
            <person name="Hatfull G.F."/>
        </authorList>
    </citation>
    <scope>NUCLEOTIDE SEQUENCE</scope>
</reference>
<evidence type="ECO:0000256" key="11">
    <source>
        <dbReference type="PROSITE-ProRule" id="PRU00221"/>
    </source>
</evidence>
<dbReference type="GO" id="GO:0005737">
    <property type="term" value="C:cytoplasm"/>
    <property type="evidence" value="ECO:0007669"/>
    <property type="project" value="UniProtKB-SubCell"/>
</dbReference>
<dbReference type="PROSITE" id="PS50082">
    <property type="entry name" value="WD_REPEATS_2"/>
    <property type="match status" value="6"/>
</dbReference>
<feature type="repeat" description="WD" evidence="11">
    <location>
        <begin position="715"/>
        <end position="746"/>
    </location>
</feature>
<dbReference type="UniPathway" id="UPA00988"/>